<evidence type="ECO:0000313" key="10">
    <source>
        <dbReference type="EMBL" id="SJN36965.1"/>
    </source>
</evidence>
<feature type="compositionally biased region" description="Basic and acidic residues" evidence="8">
    <location>
        <begin position="1"/>
        <end position="22"/>
    </location>
</feature>
<dbReference type="GO" id="GO:0005737">
    <property type="term" value="C:cytoplasm"/>
    <property type="evidence" value="ECO:0007669"/>
    <property type="project" value="TreeGrafter"/>
</dbReference>
<organism evidence="10 11">
    <name type="scientific">Micrococcus lylae</name>
    <dbReference type="NCBI Taxonomy" id="1273"/>
    <lineage>
        <taxon>Bacteria</taxon>
        <taxon>Bacillati</taxon>
        <taxon>Actinomycetota</taxon>
        <taxon>Actinomycetes</taxon>
        <taxon>Micrococcales</taxon>
        <taxon>Micrococcaceae</taxon>
        <taxon>Micrococcus</taxon>
    </lineage>
</organism>
<keyword evidence="3" id="KW-0520">NAD</keyword>
<proteinExistence type="inferred from homology"/>
<reference evidence="10 11" key="1">
    <citation type="submission" date="2017-02" db="EMBL/GenBank/DDBJ databases">
        <authorList>
            <person name="Peterson S.W."/>
        </authorList>
    </citation>
    <scope>NUCLEOTIDE SEQUENCE [LARGE SCALE GENOMIC DNA]</scope>
    <source>
        <strain evidence="10 11">2B3F</strain>
    </source>
</reference>
<evidence type="ECO:0000256" key="8">
    <source>
        <dbReference type="SAM" id="MobiDB-lite"/>
    </source>
</evidence>
<dbReference type="PIRSF" id="PIRSF036492">
    <property type="entry name" value="ALDH"/>
    <property type="match status" value="1"/>
</dbReference>
<dbReference type="InterPro" id="IPR016160">
    <property type="entry name" value="Ald_DH_CS_CYS"/>
</dbReference>
<dbReference type="Gene3D" id="3.40.309.10">
    <property type="entry name" value="Aldehyde Dehydrogenase, Chain A, domain 2"/>
    <property type="match status" value="1"/>
</dbReference>
<evidence type="ECO:0000259" key="9">
    <source>
        <dbReference type="Pfam" id="PF00171"/>
    </source>
</evidence>
<dbReference type="CDD" id="cd07087">
    <property type="entry name" value="ALDH_F3-13-14_CALDH-like"/>
    <property type="match status" value="1"/>
</dbReference>
<dbReference type="InterPro" id="IPR012394">
    <property type="entry name" value="Aldehyde_DH_NAD(P)"/>
</dbReference>
<dbReference type="EMBL" id="FUKP01000072">
    <property type="protein sequence ID" value="SJN36965.1"/>
    <property type="molecule type" value="Genomic_DNA"/>
</dbReference>
<evidence type="ECO:0000313" key="11">
    <source>
        <dbReference type="Proteomes" id="UP000196230"/>
    </source>
</evidence>
<evidence type="ECO:0000256" key="1">
    <source>
        <dbReference type="ARBA" id="ARBA00009986"/>
    </source>
</evidence>
<dbReference type="InterPro" id="IPR016162">
    <property type="entry name" value="Ald_DH_N"/>
</dbReference>
<evidence type="ECO:0000256" key="5">
    <source>
        <dbReference type="PIRSR" id="PIRSR036492-1"/>
    </source>
</evidence>
<dbReference type="GO" id="GO:0004029">
    <property type="term" value="F:aldehyde dehydrogenase (NAD+) activity"/>
    <property type="evidence" value="ECO:0007669"/>
    <property type="project" value="TreeGrafter"/>
</dbReference>
<evidence type="ECO:0000256" key="4">
    <source>
        <dbReference type="PIRNR" id="PIRNR036492"/>
    </source>
</evidence>
<protein>
    <recommendedName>
        <fullName evidence="4">Aldehyde dehydrogenase</fullName>
    </recommendedName>
</protein>
<dbReference type="Pfam" id="PF00171">
    <property type="entry name" value="Aldedh"/>
    <property type="match status" value="1"/>
</dbReference>
<evidence type="ECO:0000256" key="3">
    <source>
        <dbReference type="ARBA" id="ARBA00023027"/>
    </source>
</evidence>
<dbReference type="PANTHER" id="PTHR43570:SF16">
    <property type="entry name" value="ALDEHYDE DEHYDROGENASE TYPE III, ISOFORM Q"/>
    <property type="match status" value="1"/>
</dbReference>
<evidence type="ECO:0000256" key="7">
    <source>
        <dbReference type="RuleBase" id="RU003345"/>
    </source>
</evidence>
<dbReference type="PANTHER" id="PTHR43570">
    <property type="entry name" value="ALDEHYDE DEHYDROGENASE"/>
    <property type="match status" value="1"/>
</dbReference>
<feature type="active site" evidence="5">
    <location>
        <position position="313"/>
    </location>
</feature>
<dbReference type="SUPFAM" id="SSF53720">
    <property type="entry name" value="ALDH-like"/>
    <property type="match status" value="1"/>
</dbReference>
<dbReference type="PROSITE" id="PS00070">
    <property type="entry name" value="ALDEHYDE_DEHYDR_CYS"/>
    <property type="match status" value="1"/>
</dbReference>
<evidence type="ECO:0000256" key="6">
    <source>
        <dbReference type="PROSITE-ProRule" id="PRU10007"/>
    </source>
</evidence>
<accession>A0A1R4JYQ1</accession>
<keyword evidence="2 4" id="KW-0560">Oxidoreductase</keyword>
<dbReference type="AlphaFoldDB" id="A0A1R4JYQ1"/>
<dbReference type="InterPro" id="IPR015590">
    <property type="entry name" value="Aldehyde_DH_dom"/>
</dbReference>
<dbReference type="InterPro" id="IPR029510">
    <property type="entry name" value="Ald_DH_CS_GLU"/>
</dbReference>
<feature type="active site" evidence="5 6">
    <location>
        <position position="279"/>
    </location>
</feature>
<dbReference type="Proteomes" id="UP000196230">
    <property type="component" value="Unassembled WGS sequence"/>
</dbReference>
<dbReference type="InterPro" id="IPR016161">
    <property type="entry name" value="Ald_DH/histidinol_DH"/>
</dbReference>
<evidence type="ECO:0000256" key="2">
    <source>
        <dbReference type="ARBA" id="ARBA00023002"/>
    </source>
</evidence>
<dbReference type="GO" id="GO:0006081">
    <property type="term" value="P:aldehyde metabolic process"/>
    <property type="evidence" value="ECO:0007669"/>
    <property type="project" value="InterPro"/>
</dbReference>
<dbReference type="FunFam" id="3.40.309.10:FF:000003">
    <property type="entry name" value="Aldehyde dehydrogenase"/>
    <property type="match status" value="1"/>
</dbReference>
<dbReference type="FunFam" id="3.40.605.10:FF:000004">
    <property type="entry name" value="Aldehyde dehydrogenase"/>
    <property type="match status" value="1"/>
</dbReference>
<name>A0A1R4JYQ1_9MICC</name>
<dbReference type="Gene3D" id="3.40.605.10">
    <property type="entry name" value="Aldehyde Dehydrogenase, Chain A, domain 1"/>
    <property type="match status" value="1"/>
</dbReference>
<dbReference type="InterPro" id="IPR016163">
    <property type="entry name" value="Ald_DH_C"/>
</dbReference>
<feature type="domain" description="Aldehyde dehydrogenase" evidence="9">
    <location>
        <begin position="70"/>
        <end position="500"/>
    </location>
</feature>
<feature type="region of interest" description="Disordered" evidence="8">
    <location>
        <begin position="1"/>
        <end position="38"/>
    </location>
</feature>
<comment type="similarity">
    <text evidence="1 4 7">Belongs to the aldehyde dehydrogenase family.</text>
</comment>
<dbReference type="PROSITE" id="PS00687">
    <property type="entry name" value="ALDEHYDE_DEHYDR_GLU"/>
    <property type="match status" value="1"/>
</dbReference>
<gene>
    <name evidence="10" type="ORF">FM125_11325</name>
</gene>
<sequence>MTHPHRLEAAPRRRHSPDDRTEAAVSRADYGGGMTFHEQPLDDADEQEYADLHVPADTSMLPIMPIGPRAENPTAAVERLRAAAKSRAAHPRRMRVHQLRTMKRMLEENESRFLDALGHDLGKSPTEGLLTELMPVRAEIDHALLHLTDWMDKRPVKTPLSLKPATAEVQARPKGLVLIIGAWNYPLQLVLAPLVAAVAAGNTVIVSPSEKAPATAAVLRDLLPTYLDSALISVVAGGKDCNTELLTHPFDHILYTGGERVGRIVYEAAAKTLTPVTLELGGKSPVVVTESRNVMAMARRIAFGKFTNAGQTCVAPDYVLAVGDAAHEQLVRALPEAIREFYGEDPRVSNDYGRLISEEHASRLQDMLAADLQDGAQLLVGGRVDAHHRYMAPTVVTGVRADHALMQEELFGPVLPILKVETFQEALDFITARPHPLAAYLFTDRPRFHRAFEEQVQAGAVCTDVTLLHAGLTTLPFGGIGASGIGAYHGETGFETFSHMRPSLAKTDQVDTLKVAYPPYTWFKRKALPKML</sequence>